<dbReference type="InParanoid" id="A0A2H3DB47"/>
<proteinExistence type="predicted"/>
<accession>A0A2H3DB47</accession>
<keyword evidence="2" id="KW-1185">Reference proteome</keyword>
<organism evidence="1 2">
    <name type="scientific">Armillaria gallica</name>
    <name type="common">Bulbous honey fungus</name>
    <name type="synonym">Armillaria bulbosa</name>
    <dbReference type="NCBI Taxonomy" id="47427"/>
    <lineage>
        <taxon>Eukaryota</taxon>
        <taxon>Fungi</taxon>
        <taxon>Dikarya</taxon>
        <taxon>Basidiomycota</taxon>
        <taxon>Agaricomycotina</taxon>
        <taxon>Agaricomycetes</taxon>
        <taxon>Agaricomycetidae</taxon>
        <taxon>Agaricales</taxon>
        <taxon>Marasmiineae</taxon>
        <taxon>Physalacriaceae</taxon>
        <taxon>Armillaria</taxon>
    </lineage>
</organism>
<dbReference type="AlphaFoldDB" id="A0A2H3DB47"/>
<reference evidence="2" key="1">
    <citation type="journal article" date="2017" name="Nat. Ecol. Evol.">
        <title>Genome expansion and lineage-specific genetic innovations in the forest pathogenic fungi Armillaria.</title>
        <authorList>
            <person name="Sipos G."/>
            <person name="Prasanna A.N."/>
            <person name="Walter M.C."/>
            <person name="O'Connor E."/>
            <person name="Balint B."/>
            <person name="Krizsan K."/>
            <person name="Kiss B."/>
            <person name="Hess J."/>
            <person name="Varga T."/>
            <person name="Slot J."/>
            <person name="Riley R."/>
            <person name="Boka B."/>
            <person name="Rigling D."/>
            <person name="Barry K."/>
            <person name="Lee J."/>
            <person name="Mihaltcheva S."/>
            <person name="LaButti K."/>
            <person name="Lipzen A."/>
            <person name="Waldron R."/>
            <person name="Moloney N.M."/>
            <person name="Sperisen C."/>
            <person name="Kredics L."/>
            <person name="Vagvoelgyi C."/>
            <person name="Patrignani A."/>
            <person name="Fitzpatrick D."/>
            <person name="Nagy I."/>
            <person name="Doyle S."/>
            <person name="Anderson J.B."/>
            <person name="Grigoriev I.V."/>
            <person name="Gueldener U."/>
            <person name="Muensterkoetter M."/>
            <person name="Nagy L.G."/>
        </authorList>
    </citation>
    <scope>NUCLEOTIDE SEQUENCE [LARGE SCALE GENOMIC DNA]</scope>
    <source>
        <strain evidence="2">Ar21-2</strain>
    </source>
</reference>
<protein>
    <submittedName>
        <fullName evidence="1">Uncharacterized protein</fullName>
    </submittedName>
</protein>
<evidence type="ECO:0000313" key="2">
    <source>
        <dbReference type="Proteomes" id="UP000217790"/>
    </source>
</evidence>
<name>A0A2H3DB47_ARMGA</name>
<evidence type="ECO:0000313" key="1">
    <source>
        <dbReference type="EMBL" id="PBK88088.1"/>
    </source>
</evidence>
<sequence>MEMADGYSSTARGHGRQEKGSFRHISASSHDIMTAASPDVFSCFFSAQWTLVVRTSRVVLKKANSTHVIFPIAHSNFHHFTDTRPSWRLQACSVSNLYLCLQTILWFSVSFIAPLLDCLAQDTCVPQLQKRNSASNRSGFVTTRVRLSFQCKRLSLIPEA</sequence>
<dbReference type="Proteomes" id="UP000217790">
    <property type="component" value="Unassembled WGS sequence"/>
</dbReference>
<dbReference type="EMBL" id="KZ293675">
    <property type="protein sequence ID" value="PBK88088.1"/>
    <property type="molecule type" value="Genomic_DNA"/>
</dbReference>
<gene>
    <name evidence="1" type="ORF">ARMGADRAFT_441932</name>
</gene>